<dbReference type="Pfam" id="PF00144">
    <property type="entry name" value="Beta-lactamase"/>
    <property type="match status" value="1"/>
</dbReference>
<evidence type="ECO:0000259" key="1">
    <source>
        <dbReference type="Pfam" id="PF00144"/>
    </source>
</evidence>
<dbReference type="PROSITE" id="PS51318">
    <property type="entry name" value="TAT"/>
    <property type="match status" value="1"/>
</dbReference>
<proteinExistence type="predicted"/>
<gene>
    <name evidence="2" type="ORF">FHS57_003233</name>
</gene>
<dbReference type="InterPro" id="IPR006311">
    <property type="entry name" value="TAT_signal"/>
</dbReference>
<dbReference type="InterPro" id="IPR050789">
    <property type="entry name" value="Diverse_Enzym_Activities"/>
</dbReference>
<dbReference type="AlphaFoldDB" id="A0A7W5ZKX5"/>
<sequence>MQTTRRQFIQQLGLAGISLGLSAALPLDSWSKSAVRLPRSTPEAQGVASANINAFLDAIAQSKHEFHSMILVRHGQVVAEGWWAPYRAELKHTMYSMSKSFTSTAVGFAVNEGKLKTSDRVISFYPEYAPATVSDYLAKMTVKDLLTMSVGHGVDPTGQSIRDEANWIKTFLAFPIQNDPGSTFLYNSMATYMCSAIVQKVTGQKIIDYLRPRLFEPLGIEGADWEEDMLGINTGGWGLRVRTEDMAKFGQLYLQKGKWNGKQIIPAAWVEEATTFKIQQPSPAKPTRPNEKNDWLQGYCYQFWRCQHNAYRGDGAYGQYTIVMPDQDAVLAITSETPDMQGILDLVWEHLLPAMKPQALPANAASVNALKQRMAALALLPPKGNVKPSEAVKVSGKAFAIEANSMNVQQISLAYREGGTYQFMLKDAAGEHKVEVGLEKWVFGQTDLPRPNLVASQKIKTEKIAKIAASGTWKDPKTFEITLRYYESPHRNYVICQFDGDALTVSFDNSINRMSGAKDKRPVLQGKALA</sequence>
<dbReference type="RefSeq" id="WP_183975299.1">
    <property type="nucleotide sequence ID" value="NZ_JACIBY010000006.1"/>
</dbReference>
<name>A0A7W5ZKX5_9BACT</name>
<keyword evidence="3" id="KW-1185">Reference proteome</keyword>
<comment type="caution">
    <text evidence="2">The sequence shown here is derived from an EMBL/GenBank/DDBJ whole genome shotgun (WGS) entry which is preliminary data.</text>
</comment>
<evidence type="ECO:0000313" key="3">
    <source>
        <dbReference type="Proteomes" id="UP000541352"/>
    </source>
</evidence>
<dbReference type="InterPro" id="IPR019546">
    <property type="entry name" value="TAT_signal_bac_arc"/>
</dbReference>
<dbReference type="SUPFAM" id="SSF56601">
    <property type="entry name" value="beta-lactamase/transpeptidase-like"/>
    <property type="match status" value="1"/>
</dbReference>
<dbReference type="NCBIfam" id="TIGR01409">
    <property type="entry name" value="TAT_signal_seq"/>
    <property type="match status" value="1"/>
</dbReference>
<dbReference type="EMBL" id="JACIBY010000006">
    <property type="protein sequence ID" value="MBB3839227.1"/>
    <property type="molecule type" value="Genomic_DNA"/>
</dbReference>
<reference evidence="2 3" key="1">
    <citation type="submission" date="2020-08" db="EMBL/GenBank/DDBJ databases">
        <title>Genomic Encyclopedia of Type Strains, Phase IV (KMG-IV): sequencing the most valuable type-strain genomes for metagenomic binning, comparative biology and taxonomic classification.</title>
        <authorList>
            <person name="Goeker M."/>
        </authorList>
    </citation>
    <scope>NUCLEOTIDE SEQUENCE [LARGE SCALE GENOMIC DNA]</scope>
    <source>
        <strain evidence="2 3">DSM 17976</strain>
    </source>
</reference>
<dbReference type="InterPro" id="IPR012338">
    <property type="entry name" value="Beta-lactam/transpept-like"/>
</dbReference>
<dbReference type="InterPro" id="IPR001466">
    <property type="entry name" value="Beta-lactam-related"/>
</dbReference>
<feature type="domain" description="Beta-lactamase-related" evidence="1">
    <location>
        <begin position="69"/>
        <end position="338"/>
    </location>
</feature>
<protein>
    <submittedName>
        <fullName evidence="2">CubicO group peptidase (Beta-lactamase class C family)</fullName>
    </submittedName>
</protein>
<dbReference type="Proteomes" id="UP000541352">
    <property type="component" value="Unassembled WGS sequence"/>
</dbReference>
<evidence type="ECO:0000313" key="2">
    <source>
        <dbReference type="EMBL" id="MBB3839227.1"/>
    </source>
</evidence>
<dbReference type="PANTHER" id="PTHR43283:SF7">
    <property type="entry name" value="BETA-LACTAMASE-RELATED DOMAIN-CONTAINING PROTEIN"/>
    <property type="match status" value="1"/>
</dbReference>
<dbReference type="PANTHER" id="PTHR43283">
    <property type="entry name" value="BETA-LACTAMASE-RELATED"/>
    <property type="match status" value="1"/>
</dbReference>
<dbReference type="Gene3D" id="3.40.710.10">
    <property type="entry name" value="DD-peptidase/beta-lactamase superfamily"/>
    <property type="match status" value="1"/>
</dbReference>
<organism evidence="2 3">
    <name type="scientific">Runella defluvii</name>
    <dbReference type="NCBI Taxonomy" id="370973"/>
    <lineage>
        <taxon>Bacteria</taxon>
        <taxon>Pseudomonadati</taxon>
        <taxon>Bacteroidota</taxon>
        <taxon>Cytophagia</taxon>
        <taxon>Cytophagales</taxon>
        <taxon>Spirosomataceae</taxon>
        <taxon>Runella</taxon>
    </lineage>
</organism>
<accession>A0A7W5ZKX5</accession>